<evidence type="ECO:0000313" key="3">
    <source>
        <dbReference type="Proteomes" id="UP001497623"/>
    </source>
</evidence>
<evidence type="ECO:0000256" key="1">
    <source>
        <dbReference type="SAM" id="SignalP"/>
    </source>
</evidence>
<protein>
    <submittedName>
        <fullName evidence="2">Uncharacterized protein</fullName>
    </submittedName>
</protein>
<feature type="chain" id="PRO_5043494980" evidence="1">
    <location>
        <begin position="25"/>
        <end position="236"/>
    </location>
</feature>
<dbReference type="AlphaFoldDB" id="A0AAV2R3A3"/>
<dbReference type="Proteomes" id="UP001497623">
    <property type="component" value="Unassembled WGS sequence"/>
</dbReference>
<gene>
    <name evidence="2" type="ORF">MNOR_LOCUS19523</name>
</gene>
<dbReference type="EMBL" id="CAXKWB010014543">
    <property type="protein sequence ID" value="CAL4110980.1"/>
    <property type="molecule type" value="Genomic_DNA"/>
</dbReference>
<reference evidence="2 3" key="1">
    <citation type="submission" date="2024-05" db="EMBL/GenBank/DDBJ databases">
        <authorList>
            <person name="Wallberg A."/>
        </authorList>
    </citation>
    <scope>NUCLEOTIDE SEQUENCE [LARGE SCALE GENOMIC DNA]</scope>
</reference>
<feature type="non-terminal residue" evidence="2">
    <location>
        <position position="236"/>
    </location>
</feature>
<keyword evidence="1" id="KW-0732">Signal</keyword>
<proteinExistence type="predicted"/>
<comment type="caution">
    <text evidence="2">The sequence shown here is derived from an EMBL/GenBank/DDBJ whole genome shotgun (WGS) entry which is preliminary data.</text>
</comment>
<keyword evidence="3" id="KW-1185">Reference proteome</keyword>
<name>A0AAV2R3A3_MEGNR</name>
<accession>A0AAV2R3A3</accession>
<feature type="non-terminal residue" evidence="2">
    <location>
        <position position="1"/>
    </location>
</feature>
<sequence>TDMPCLWWSVVASLLIGLVTTLQAALGEGGDSAGNSCPGRCVAHWEDCLTGVLTAVACDGSQYCCEGDDPEGPTAWRKNSTIIDNYDDEDEDDTAIKESCSAKKCRKRGGRCQPNNESCNGEIVKKGCKGTGCQCCASLYHSSSLCKEKKKQRCSGMGGRCQNWMKSCNGAVRKGSCKGQFCVCCIPCYETQKCMDRGGRCQPNWNHVCWLGEIIKDGCSGIGCVCCAPKPPTTST</sequence>
<feature type="signal peptide" evidence="1">
    <location>
        <begin position="1"/>
        <end position="24"/>
    </location>
</feature>
<evidence type="ECO:0000313" key="2">
    <source>
        <dbReference type="EMBL" id="CAL4110980.1"/>
    </source>
</evidence>
<organism evidence="2 3">
    <name type="scientific">Meganyctiphanes norvegica</name>
    <name type="common">Northern krill</name>
    <name type="synonym">Thysanopoda norvegica</name>
    <dbReference type="NCBI Taxonomy" id="48144"/>
    <lineage>
        <taxon>Eukaryota</taxon>
        <taxon>Metazoa</taxon>
        <taxon>Ecdysozoa</taxon>
        <taxon>Arthropoda</taxon>
        <taxon>Crustacea</taxon>
        <taxon>Multicrustacea</taxon>
        <taxon>Malacostraca</taxon>
        <taxon>Eumalacostraca</taxon>
        <taxon>Eucarida</taxon>
        <taxon>Euphausiacea</taxon>
        <taxon>Euphausiidae</taxon>
        <taxon>Meganyctiphanes</taxon>
    </lineage>
</organism>